<dbReference type="RefSeq" id="WP_095723666.1">
    <property type="nucleotide sequence ID" value="NZ_NTFS01000295.1"/>
</dbReference>
<proteinExistence type="predicted"/>
<accession>A0A2A2TE67</accession>
<organism evidence="1 2">
    <name type="scientific">Brunnivagina elsteri CCALA 953</name>
    <dbReference type="NCBI Taxonomy" id="987040"/>
    <lineage>
        <taxon>Bacteria</taxon>
        <taxon>Bacillati</taxon>
        <taxon>Cyanobacteriota</taxon>
        <taxon>Cyanophyceae</taxon>
        <taxon>Nostocales</taxon>
        <taxon>Calotrichaceae</taxon>
        <taxon>Brunnivagina</taxon>
    </lineage>
</organism>
<evidence type="ECO:0000313" key="1">
    <source>
        <dbReference type="EMBL" id="PAX52013.1"/>
    </source>
</evidence>
<comment type="caution">
    <text evidence="1">The sequence shown here is derived from an EMBL/GenBank/DDBJ whole genome shotgun (WGS) entry which is preliminary data.</text>
</comment>
<reference evidence="1 2" key="1">
    <citation type="submission" date="2017-08" db="EMBL/GenBank/DDBJ databases">
        <title>Draft genome sequence of filamentous cyanobacterium Calothrix elsteri CCALA 953.</title>
        <authorList>
            <person name="Gagunashvili A.N."/>
            <person name="Elster J."/>
            <person name="Andresson O.S."/>
        </authorList>
    </citation>
    <scope>NUCLEOTIDE SEQUENCE [LARGE SCALE GENOMIC DNA]</scope>
    <source>
        <strain evidence="1 2">CCALA 953</strain>
    </source>
</reference>
<sequence length="266" mass="28558">METIAVNKTIAIQIGASNQGNRIVLFDNSLPSNIPSEGIISINGFLKNLKAYSKITSLASAPIPAIGLEDTDQERLIKIMDIEWNNPRIQVDLEISNDGSNYITLGSVSLINQAGYPFRNFSLLDFYTDGLAAELGSNGKIACSVKDVGYGKLASVDALTIYGSVTQEIVINDLLTNNEAIPTTKNLLAATNTLISNASNKAGLTIFNGSNEAVFIGYTATTNNTDYSIRLSSGKGYEFPVPVYSGNIYAYSVNASTIQITEFRSV</sequence>
<dbReference type="EMBL" id="NTFS01000295">
    <property type="protein sequence ID" value="PAX52013.1"/>
    <property type="molecule type" value="Genomic_DNA"/>
</dbReference>
<gene>
    <name evidence="1" type="ORF">CK510_21660</name>
</gene>
<dbReference type="Proteomes" id="UP000218238">
    <property type="component" value="Unassembled WGS sequence"/>
</dbReference>
<dbReference type="AlphaFoldDB" id="A0A2A2TE67"/>
<dbReference type="OrthoDB" id="581708at2"/>
<name>A0A2A2TE67_9CYAN</name>
<protein>
    <submittedName>
        <fullName evidence="1">Uncharacterized protein</fullName>
    </submittedName>
</protein>
<evidence type="ECO:0000313" key="2">
    <source>
        <dbReference type="Proteomes" id="UP000218238"/>
    </source>
</evidence>
<keyword evidence="2" id="KW-1185">Reference proteome</keyword>